<dbReference type="InParanoid" id="A0A1D3DA22"/>
<keyword evidence="2" id="KW-1185">Reference proteome</keyword>
<dbReference type="AlphaFoldDB" id="A0A1D3DA22"/>
<sequence length="111" mass="11604">MTYFAETLKSVGAPENEFIGCSEDGGGKGEFFFGLQPLLRAKTDAQPGGSRGEEDLLANPKASATLLKACFSASAGTNSLRSQKNVCGAQSPLTLGKLSGKLLLMNVKHPK</sequence>
<dbReference type="EMBL" id="JROU02000136">
    <property type="protein sequence ID" value="OEH80285.1"/>
    <property type="molecule type" value="Genomic_DNA"/>
</dbReference>
<proteinExistence type="predicted"/>
<name>A0A1D3DA22_9EIME</name>
<dbReference type="VEuPathDB" id="ToxoDB:cyc_01156"/>
<organism evidence="1 2">
    <name type="scientific">Cyclospora cayetanensis</name>
    <dbReference type="NCBI Taxonomy" id="88456"/>
    <lineage>
        <taxon>Eukaryota</taxon>
        <taxon>Sar</taxon>
        <taxon>Alveolata</taxon>
        <taxon>Apicomplexa</taxon>
        <taxon>Conoidasida</taxon>
        <taxon>Coccidia</taxon>
        <taxon>Eucoccidiorida</taxon>
        <taxon>Eimeriorina</taxon>
        <taxon>Eimeriidae</taxon>
        <taxon>Cyclospora</taxon>
    </lineage>
</organism>
<evidence type="ECO:0000313" key="2">
    <source>
        <dbReference type="Proteomes" id="UP000095192"/>
    </source>
</evidence>
<evidence type="ECO:0000313" key="1">
    <source>
        <dbReference type="EMBL" id="OEH80285.1"/>
    </source>
</evidence>
<accession>A0A1D3DA22</accession>
<dbReference type="Proteomes" id="UP000095192">
    <property type="component" value="Unassembled WGS sequence"/>
</dbReference>
<reference evidence="1 2" key="1">
    <citation type="journal article" date="2016" name="BMC Genomics">
        <title>Comparative genomics reveals Cyclospora cayetanensis possesses coccidia-like metabolism and invasion components but unique surface antigens.</title>
        <authorList>
            <person name="Liu S."/>
            <person name="Wang L."/>
            <person name="Zheng H."/>
            <person name="Xu Z."/>
            <person name="Roellig D.M."/>
            <person name="Li N."/>
            <person name="Frace M.A."/>
            <person name="Tang K."/>
            <person name="Arrowood M.J."/>
            <person name="Moss D.M."/>
            <person name="Zhang L."/>
            <person name="Feng Y."/>
            <person name="Xiao L."/>
        </authorList>
    </citation>
    <scope>NUCLEOTIDE SEQUENCE [LARGE SCALE GENOMIC DNA]</scope>
    <source>
        <strain evidence="1 2">CHN_HEN01</strain>
    </source>
</reference>
<protein>
    <submittedName>
        <fullName evidence="1">Uncharacterized protein</fullName>
    </submittedName>
</protein>
<comment type="caution">
    <text evidence="1">The sequence shown here is derived from an EMBL/GenBank/DDBJ whole genome shotgun (WGS) entry which is preliminary data.</text>
</comment>
<gene>
    <name evidence="1" type="ORF">cyc_01156</name>
</gene>